<protein>
    <submittedName>
        <fullName evidence="2">Uncharacterized protein</fullName>
    </submittedName>
</protein>
<proteinExistence type="predicted"/>
<dbReference type="AlphaFoldDB" id="A0A9P5U722"/>
<evidence type="ECO:0000313" key="2">
    <source>
        <dbReference type="EMBL" id="KAF9069450.1"/>
    </source>
</evidence>
<name>A0A9P5U722_9AGAR</name>
<dbReference type="Proteomes" id="UP000772434">
    <property type="component" value="Unassembled WGS sequence"/>
</dbReference>
<evidence type="ECO:0000313" key="3">
    <source>
        <dbReference type="Proteomes" id="UP000772434"/>
    </source>
</evidence>
<organism evidence="2 3">
    <name type="scientific">Rhodocollybia butyracea</name>
    <dbReference type="NCBI Taxonomy" id="206335"/>
    <lineage>
        <taxon>Eukaryota</taxon>
        <taxon>Fungi</taxon>
        <taxon>Dikarya</taxon>
        <taxon>Basidiomycota</taxon>
        <taxon>Agaricomycotina</taxon>
        <taxon>Agaricomycetes</taxon>
        <taxon>Agaricomycetidae</taxon>
        <taxon>Agaricales</taxon>
        <taxon>Marasmiineae</taxon>
        <taxon>Omphalotaceae</taxon>
        <taxon>Rhodocollybia</taxon>
    </lineage>
</organism>
<sequence>MRFMLHITFHFVGSGILFQLIGHTDRWNYLRKCAEHHNDAYRWDRVRWMNSMGGFDKATAAQWNYRAKLVGRSRFFSGLFPPFKRNGRIVIFPPITPPDIIMHQGASYDPDEDRDRAAGFFFLPFFSSDDSDDEDEDHSHNICHSYSQASNPPPPYSRSPATCNRVHSNCPTCSC</sequence>
<feature type="region of interest" description="Disordered" evidence="1">
    <location>
        <begin position="131"/>
        <end position="160"/>
    </location>
</feature>
<comment type="caution">
    <text evidence="2">The sequence shown here is derived from an EMBL/GenBank/DDBJ whole genome shotgun (WGS) entry which is preliminary data.</text>
</comment>
<gene>
    <name evidence="2" type="ORF">BDP27DRAFT_1447639</name>
</gene>
<reference evidence="2" key="1">
    <citation type="submission" date="2020-11" db="EMBL/GenBank/DDBJ databases">
        <authorList>
            <consortium name="DOE Joint Genome Institute"/>
            <person name="Ahrendt S."/>
            <person name="Riley R."/>
            <person name="Andreopoulos W."/>
            <person name="Labutti K."/>
            <person name="Pangilinan J."/>
            <person name="Ruiz-Duenas F.J."/>
            <person name="Barrasa J.M."/>
            <person name="Sanchez-Garcia M."/>
            <person name="Camarero S."/>
            <person name="Miyauchi S."/>
            <person name="Serrano A."/>
            <person name="Linde D."/>
            <person name="Babiker R."/>
            <person name="Drula E."/>
            <person name="Ayuso-Fernandez I."/>
            <person name="Pacheco R."/>
            <person name="Padilla G."/>
            <person name="Ferreira P."/>
            <person name="Barriuso J."/>
            <person name="Kellner H."/>
            <person name="Castanera R."/>
            <person name="Alfaro M."/>
            <person name="Ramirez L."/>
            <person name="Pisabarro A.G."/>
            <person name="Kuo A."/>
            <person name="Tritt A."/>
            <person name="Lipzen A."/>
            <person name="He G."/>
            <person name="Yan M."/>
            <person name="Ng V."/>
            <person name="Cullen D."/>
            <person name="Martin F."/>
            <person name="Rosso M.-N."/>
            <person name="Henrissat B."/>
            <person name="Hibbett D."/>
            <person name="Martinez A.T."/>
            <person name="Grigoriev I.V."/>
        </authorList>
    </citation>
    <scope>NUCLEOTIDE SEQUENCE</scope>
    <source>
        <strain evidence="2">AH 40177</strain>
    </source>
</reference>
<keyword evidence="3" id="KW-1185">Reference proteome</keyword>
<evidence type="ECO:0000256" key="1">
    <source>
        <dbReference type="SAM" id="MobiDB-lite"/>
    </source>
</evidence>
<dbReference type="EMBL" id="JADNRY010000050">
    <property type="protein sequence ID" value="KAF9069450.1"/>
    <property type="molecule type" value="Genomic_DNA"/>
</dbReference>
<accession>A0A9P5U722</accession>